<keyword evidence="2" id="KW-1185">Reference proteome</keyword>
<gene>
    <name evidence="1" type="ORF">TSTA_121290</name>
</gene>
<dbReference type="SUPFAM" id="SSF54928">
    <property type="entry name" value="RNA-binding domain, RBD"/>
    <property type="match status" value="1"/>
</dbReference>
<dbReference type="eggNOG" id="KOG4209">
    <property type="taxonomic scope" value="Eukaryota"/>
</dbReference>
<dbReference type="InterPro" id="IPR035979">
    <property type="entry name" value="RBD_domain_sf"/>
</dbReference>
<dbReference type="OrthoDB" id="4227411at2759"/>
<dbReference type="InParanoid" id="B8MA57"/>
<evidence type="ECO:0000313" key="2">
    <source>
        <dbReference type="Proteomes" id="UP000001745"/>
    </source>
</evidence>
<dbReference type="AlphaFoldDB" id="B8MA57"/>
<dbReference type="PhylomeDB" id="B8MA57"/>
<evidence type="ECO:0000313" key="1">
    <source>
        <dbReference type="EMBL" id="EED18386.1"/>
    </source>
</evidence>
<reference evidence="2" key="1">
    <citation type="journal article" date="2015" name="Genome Announc.">
        <title>Genome sequence of the AIDS-associated pathogen Penicillium marneffei (ATCC18224) and its near taxonomic relative Talaromyces stipitatus (ATCC10500).</title>
        <authorList>
            <person name="Nierman W.C."/>
            <person name="Fedorova-Abrams N.D."/>
            <person name="Andrianopoulos A."/>
        </authorList>
    </citation>
    <scope>NUCLEOTIDE SEQUENCE [LARGE SCALE GENOMIC DNA]</scope>
    <source>
        <strain evidence="2">ATCC 10500 / CBS 375.48 / QM 6759 / NRRL 1006</strain>
    </source>
</reference>
<dbReference type="Proteomes" id="UP000001745">
    <property type="component" value="Unassembled WGS sequence"/>
</dbReference>
<dbReference type="GO" id="GO:0003676">
    <property type="term" value="F:nucleic acid binding"/>
    <property type="evidence" value="ECO:0007669"/>
    <property type="project" value="InterPro"/>
</dbReference>
<proteinExistence type="predicted"/>
<dbReference type="HOGENOM" id="CLU_1355451_0_0_1"/>
<protein>
    <recommendedName>
        <fullName evidence="3">RRM domain-containing protein</fullName>
    </recommendedName>
</protein>
<organism evidence="1 2">
    <name type="scientific">Talaromyces stipitatus (strain ATCC 10500 / CBS 375.48 / QM 6759 / NRRL 1006)</name>
    <name type="common">Penicillium stipitatum</name>
    <dbReference type="NCBI Taxonomy" id="441959"/>
    <lineage>
        <taxon>Eukaryota</taxon>
        <taxon>Fungi</taxon>
        <taxon>Dikarya</taxon>
        <taxon>Ascomycota</taxon>
        <taxon>Pezizomycotina</taxon>
        <taxon>Eurotiomycetes</taxon>
        <taxon>Eurotiomycetidae</taxon>
        <taxon>Eurotiales</taxon>
        <taxon>Trichocomaceae</taxon>
        <taxon>Talaromyces</taxon>
        <taxon>Talaromyces sect. Talaromyces</taxon>
    </lineage>
</organism>
<dbReference type="EMBL" id="EQ962655">
    <property type="protein sequence ID" value="EED18386.1"/>
    <property type="molecule type" value="Genomic_DNA"/>
</dbReference>
<dbReference type="STRING" id="441959.B8MA57"/>
<sequence>MYGTICTLDYVDSDFADMLPCLVMTNRGTAYILYNDAADAESAVSNMHEAQIDGATTDRSHPEDTHLAMNIHLGHHRRQEDDLQDATTSMVELQTDMTFTAQDRCRVLHHHDAPEPVHILSALTRVPHQGEEAHREGVRGIVDVEVQATVATAQGPVTTLTEAAAQAGPDLRGLTTDGNEPDLSASYYLNLLVEEIRNATTR</sequence>
<dbReference type="GeneID" id="8099369"/>
<evidence type="ECO:0008006" key="3">
    <source>
        <dbReference type="Google" id="ProtNLM"/>
    </source>
</evidence>
<name>B8MA57_TALSN</name>
<dbReference type="VEuPathDB" id="FungiDB:TSTA_121290"/>
<accession>B8MA57</accession>
<dbReference type="RefSeq" id="XP_002482378.1">
    <property type="nucleotide sequence ID" value="XM_002482333.1"/>
</dbReference>